<dbReference type="Proteomes" id="UP000231279">
    <property type="component" value="Unassembled WGS sequence"/>
</dbReference>
<comment type="caution">
    <text evidence="2">The sequence shown here is derived from an EMBL/GenBank/DDBJ whole genome shotgun (WGS) entry which is preliminary data.</text>
</comment>
<evidence type="ECO:0000313" key="3">
    <source>
        <dbReference type="Proteomes" id="UP000231279"/>
    </source>
</evidence>
<dbReference type="OrthoDB" id="1919458at2759"/>
<sequence>MPEIDNNISPNYTTSCKKESIISLQHGSFIPPHHNHFLELPLLESCPKLMLNDINPTFGGMNLQTSDVNSEKQLVHQTLDQNNFQSMSEDDQVTDWRILDKFVASQLSQEDSDTFPEKQDLKIASENASTSSSGCHENIDHLWKS</sequence>
<protein>
    <recommendedName>
        <fullName evidence="4">NAC domain-containing protein</fullName>
    </recommendedName>
</protein>
<reference evidence="3" key="1">
    <citation type="journal article" date="2018" name="Gigascience">
        <title>Genome assembly of the Pink Ipe (Handroanthus impetiginosus, Bignoniaceae), a highly valued, ecologically keystone Neotropical timber forest tree.</title>
        <authorList>
            <person name="Silva-Junior O.B."/>
            <person name="Grattapaglia D."/>
            <person name="Novaes E."/>
            <person name="Collevatti R.G."/>
        </authorList>
    </citation>
    <scope>NUCLEOTIDE SEQUENCE [LARGE SCALE GENOMIC DNA]</scope>
    <source>
        <strain evidence="3">cv. UFG-1</strain>
    </source>
</reference>
<gene>
    <name evidence="2" type="ORF">CDL12_06597</name>
</gene>
<evidence type="ECO:0000313" key="2">
    <source>
        <dbReference type="EMBL" id="PIN20714.1"/>
    </source>
</evidence>
<name>A0A2G9HT73_9LAMI</name>
<dbReference type="AlphaFoldDB" id="A0A2G9HT73"/>
<feature type="region of interest" description="Disordered" evidence="1">
    <location>
        <begin position="124"/>
        <end position="145"/>
    </location>
</feature>
<feature type="compositionally biased region" description="Polar residues" evidence="1">
    <location>
        <begin position="126"/>
        <end position="135"/>
    </location>
</feature>
<evidence type="ECO:0008006" key="4">
    <source>
        <dbReference type="Google" id="ProtNLM"/>
    </source>
</evidence>
<organism evidence="2 3">
    <name type="scientific">Handroanthus impetiginosus</name>
    <dbReference type="NCBI Taxonomy" id="429701"/>
    <lineage>
        <taxon>Eukaryota</taxon>
        <taxon>Viridiplantae</taxon>
        <taxon>Streptophyta</taxon>
        <taxon>Embryophyta</taxon>
        <taxon>Tracheophyta</taxon>
        <taxon>Spermatophyta</taxon>
        <taxon>Magnoliopsida</taxon>
        <taxon>eudicotyledons</taxon>
        <taxon>Gunneridae</taxon>
        <taxon>Pentapetalae</taxon>
        <taxon>asterids</taxon>
        <taxon>lamiids</taxon>
        <taxon>Lamiales</taxon>
        <taxon>Bignoniaceae</taxon>
        <taxon>Crescentiina</taxon>
        <taxon>Tabebuia alliance</taxon>
        <taxon>Handroanthus</taxon>
    </lineage>
</organism>
<evidence type="ECO:0000256" key="1">
    <source>
        <dbReference type="SAM" id="MobiDB-lite"/>
    </source>
</evidence>
<proteinExistence type="predicted"/>
<dbReference type="EMBL" id="NKXS01001060">
    <property type="protein sequence ID" value="PIN20714.1"/>
    <property type="molecule type" value="Genomic_DNA"/>
</dbReference>
<accession>A0A2G9HT73</accession>
<keyword evidence="3" id="KW-1185">Reference proteome</keyword>